<feature type="transmembrane region" description="Helical" evidence="1">
    <location>
        <begin position="173"/>
        <end position="195"/>
    </location>
</feature>
<dbReference type="InterPro" id="IPR002656">
    <property type="entry name" value="Acyl_transf_3_dom"/>
</dbReference>
<feature type="transmembrane region" description="Helical" evidence="1">
    <location>
        <begin position="207"/>
        <end position="229"/>
    </location>
</feature>
<dbReference type="GeneID" id="54554492"/>
<protein>
    <recommendedName>
        <fullName evidence="2">Acyltransferase 3 domain-containing protein</fullName>
    </recommendedName>
</protein>
<evidence type="ECO:0000313" key="4">
    <source>
        <dbReference type="Proteomes" id="UP000800097"/>
    </source>
</evidence>
<feature type="transmembrane region" description="Helical" evidence="1">
    <location>
        <begin position="104"/>
        <end position="124"/>
    </location>
</feature>
<sequence length="445" mass="49697">MAPRDANWIDGLRGVASFMVVCGHLCTAFVPWLHSPANEPNTRPHLFQLPFFRLAVGGRSAVALFFLITGYVNSIGPIGKSRAGNTDAAFQGIARSALARSGRLVLPTMLATFISWFLANTGAYHMTKHVDSTWIRQGWHRQEPTMWAALKSLVRAEVETWTIGWDDYDGTQWTLHLFLEGSMLVYTTMLATILVKPKARFIIYAVLYFYFWQQGEGLAIGALKGLNIVTGMFVAELHNHFKDTATSTLPTPVPALLILLGLFLSSYPQDAQQNARWSHLMQRLMESVTVKDADVRRYWDHLGASTLLLGIFFSRTARNILTSPVFNFLGRVSFPVYLLHNTLMKSVLTWMVYLPSAMNPPRNEKGEQMDLRRGSTLHVVIAIGVFYYLLYKLASLWVQYVDPVCAKIVNAATRWAYGEGTAPAMQNGGPMMRKGSAEKGGVLPA</sequence>
<proteinExistence type="predicted"/>
<gene>
    <name evidence="3" type="ORF">EI97DRAFT_462896</name>
</gene>
<evidence type="ECO:0000256" key="1">
    <source>
        <dbReference type="SAM" id="Phobius"/>
    </source>
</evidence>
<organism evidence="3 4">
    <name type="scientific">Westerdykella ornata</name>
    <dbReference type="NCBI Taxonomy" id="318751"/>
    <lineage>
        <taxon>Eukaryota</taxon>
        <taxon>Fungi</taxon>
        <taxon>Dikarya</taxon>
        <taxon>Ascomycota</taxon>
        <taxon>Pezizomycotina</taxon>
        <taxon>Dothideomycetes</taxon>
        <taxon>Pleosporomycetidae</taxon>
        <taxon>Pleosporales</taxon>
        <taxon>Sporormiaceae</taxon>
        <taxon>Westerdykella</taxon>
    </lineage>
</organism>
<keyword evidence="1" id="KW-0812">Transmembrane</keyword>
<reference evidence="3" key="1">
    <citation type="journal article" date="2020" name="Stud. Mycol.">
        <title>101 Dothideomycetes genomes: a test case for predicting lifestyles and emergence of pathogens.</title>
        <authorList>
            <person name="Haridas S."/>
            <person name="Albert R."/>
            <person name="Binder M."/>
            <person name="Bloem J."/>
            <person name="Labutti K."/>
            <person name="Salamov A."/>
            <person name="Andreopoulos B."/>
            <person name="Baker S."/>
            <person name="Barry K."/>
            <person name="Bills G."/>
            <person name="Bluhm B."/>
            <person name="Cannon C."/>
            <person name="Castanera R."/>
            <person name="Culley D."/>
            <person name="Daum C."/>
            <person name="Ezra D."/>
            <person name="Gonzalez J."/>
            <person name="Henrissat B."/>
            <person name="Kuo A."/>
            <person name="Liang C."/>
            <person name="Lipzen A."/>
            <person name="Lutzoni F."/>
            <person name="Magnuson J."/>
            <person name="Mondo S."/>
            <person name="Nolan M."/>
            <person name="Ohm R."/>
            <person name="Pangilinan J."/>
            <person name="Park H.-J."/>
            <person name="Ramirez L."/>
            <person name="Alfaro M."/>
            <person name="Sun H."/>
            <person name="Tritt A."/>
            <person name="Yoshinaga Y."/>
            <person name="Zwiers L.-H."/>
            <person name="Turgeon B."/>
            <person name="Goodwin S."/>
            <person name="Spatafora J."/>
            <person name="Crous P."/>
            <person name="Grigoriev I."/>
        </authorList>
    </citation>
    <scope>NUCLEOTIDE SEQUENCE</scope>
    <source>
        <strain evidence="3">CBS 379.55</strain>
    </source>
</reference>
<dbReference type="AlphaFoldDB" id="A0A6A6J828"/>
<dbReference type="PANTHER" id="PTHR23028">
    <property type="entry name" value="ACETYLTRANSFERASE"/>
    <property type="match status" value="1"/>
</dbReference>
<dbReference type="InterPro" id="IPR050879">
    <property type="entry name" value="Acyltransferase_3"/>
</dbReference>
<dbReference type="Proteomes" id="UP000800097">
    <property type="component" value="Unassembled WGS sequence"/>
</dbReference>
<dbReference type="Pfam" id="PF01757">
    <property type="entry name" value="Acyl_transf_3"/>
    <property type="match status" value="1"/>
</dbReference>
<name>A0A6A6J828_WESOR</name>
<feature type="transmembrane region" description="Helical" evidence="1">
    <location>
        <begin position="52"/>
        <end position="72"/>
    </location>
</feature>
<feature type="transmembrane region" description="Helical" evidence="1">
    <location>
        <begin position="375"/>
        <end position="394"/>
    </location>
</feature>
<feature type="domain" description="Acyltransferase 3" evidence="2">
    <location>
        <begin position="7"/>
        <end position="354"/>
    </location>
</feature>
<keyword evidence="4" id="KW-1185">Reference proteome</keyword>
<dbReference type="EMBL" id="ML986546">
    <property type="protein sequence ID" value="KAF2271359.1"/>
    <property type="molecule type" value="Genomic_DNA"/>
</dbReference>
<keyword evidence="1" id="KW-1133">Transmembrane helix</keyword>
<keyword evidence="1" id="KW-0472">Membrane</keyword>
<evidence type="ECO:0000313" key="3">
    <source>
        <dbReference type="EMBL" id="KAF2271359.1"/>
    </source>
</evidence>
<accession>A0A6A6J828</accession>
<evidence type="ECO:0000259" key="2">
    <source>
        <dbReference type="Pfam" id="PF01757"/>
    </source>
</evidence>
<dbReference type="PANTHER" id="PTHR23028:SF128">
    <property type="entry name" value="ACYLTRANSFERASE 3 DOMAIN-CONTAINING PROTEIN"/>
    <property type="match status" value="1"/>
</dbReference>
<dbReference type="OrthoDB" id="5405781at2759"/>
<feature type="transmembrane region" description="Helical" evidence="1">
    <location>
        <begin position="12"/>
        <end position="32"/>
    </location>
</feature>
<dbReference type="RefSeq" id="XP_033648898.1">
    <property type="nucleotide sequence ID" value="XM_033801317.1"/>
</dbReference>
<dbReference type="GO" id="GO:0016747">
    <property type="term" value="F:acyltransferase activity, transferring groups other than amino-acyl groups"/>
    <property type="evidence" value="ECO:0007669"/>
    <property type="project" value="InterPro"/>
</dbReference>
<feature type="transmembrane region" description="Helical" evidence="1">
    <location>
        <begin position="249"/>
        <end position="267"/>
    </location>
</feature>